<feature type="signal peptide" evidence="1">
    <location>
        <begin position="1"/>
        <end position="17"/>
    </location>
</feature>
<evidence type="ECO:0000313" key="2">
    <source>
        <dbReference type="EMBL" id="TAI48754.1"/>
    </source>
</evidence>
<keyword evidence="3" id="KW-1185">Reference proteome</keyword>
<dbReference type="AlphaFoldDB" id="A0A4Q8QFU8"/>
<feature type="chain" id="PRO_5020564208" evidence="1">
    <location>
        <begin position="18"/>
        <end position="285"/>
    </location>
</feature>
<gene>
    <name evidence="2" type="ORF">EW142_02845</name>
</gene>
<dbReference type="RefSeq" id="WP_130609375.1">
    <property type="nucleotide sequence ID" value="NZ_SGIU01000001.1"/>
</dbReference>
<evidence type="ECO:0000313" key="3">
    <source>
        <dbReference type="Proteomes" id="UP000291981"/>
    </source>
</evidence>
<protein>
    <submittedName>
        <fullName evidence="2">DUF4249 domain-containing protein</fullName>
    </submittedName>
</protein>
<dbReference type="EMBL" id="SGIU01000001">
    <property type="protein sequence ID" value="TAI48754.1"/>
    <property type="molecule type" value="Genomic_DNA"/>
</dbReference>
<dbReference type="OrthoDB" id="1430047at2"/>
<evidence type="ECO:0000256" key="1">
    <source>
        <dbReference type="SAM" id="SignalP"/>
    </source>
</evidence>
<sequence>MKKIIKIALTLVVAVFASCTDVVDVEVQNGPERLVVEASLDWEKGTTGNIQTIRLRKSTPFFDTNNVTDVTGASVVVTNETSGASYIFADQNNGEYRTTSFQPILGQSYSLRIDYDNEVYTARETMTSVTNITNVFQDREDGFDDEALEVHVVFTDPPEEGDNYLFKFQREGDLLPDLEVAEDEFVNGNEIDWWYEIDDDDDIEPFEPGDVVNIEMYGISRPYYDYIKILIDQLGGVGIFETTPVAVKGNCINQTNPDNYAFGYFRLTEMVKTSYTFVENEQSSN</sequence>
<name>A0A4Q8QFU8_9FLAO</name>
<dbReference type="PROSITE" id="PS51257">
    <property type="entry name" value="PROKAR_LIPOPROTEIN"/>
    <property type="match status" value="1"/>
</dbReference>
<accession>A0A4Q8QFU8</accession>
<organism evidence="2 3">
    <name type="scientific">Flagellimonas allohymeniacidonis</name>
    <dbReference type="NCBI Taxonomy" id="2517819"/>
    <lineage>
        <taxon>Bacteria</taxon>
        <taxon>Pseudomonadati</taxon>
        <taxon>Bacteroidota</taxon>
        <taxon>Flavobacteriia</taxon>
        <taxon>Flavobacteriales</taxon>
        <taxon>Flavobacteriaceae</taxon>
        <taxon>Flagellimonas</taxon>
    </lineage>
</organism>
<dbReference type="Pfam" id="PF14054">
    <property type="entry name" value="DUF4249"/>
    <property type="match status" value="1"/>
</dbReference>
<dbReference type="Proteomes" id="UP000291981">
    <property type="component" value="Unassembled WGS sequence"/>
</dbReference>
<comment type="caution">
    <text evidence="2">The sequence shown here is derived from an EMBL/GenBank/DDBJ whole genome shotgun (WGS) entry which is preliminary data.</text>
</comment>
<reference evidence="2 3" key="1">
    <citation type="submission" date="2019-02" db="EMBL/GenBank/DDBJ databases">
        <title>Draft genome sequence of Muricauda sp. 176CP4-71.</title>
        <authorList>
            <person name="Park J.-S."/>
        </authorList>
    </citation>
    <scope>NUCLEOTIDE SEQUENCE [LARGE SCALE GENOMIC DNA]</scope>
    <source>
        <strain evidence="2 3">176CP4-71</strain>
    </source>
</reference>
<proteinExistence type="predicted"/>
<keyword evidence="1" id="KW-0732">Signal</keyword>
<dbReference type="InterPro" id="IPR025345">
    <property type="entry name" value="DUF4249"/>
</dbReference>